<dbReference type="InterPro" id="IPR002429">
    <property type="entry name" value="CcO_II-like_C"/>
</dbReference>
<evidence type="ECO:0000256" key="7">
    <source>
        <dbReference type="ARBA" id="ARBA00010468"/>
    </source>
</evidence>
<geneLocation type="mitochondrion" evidence="28"/>
<dbReference type="PANTHER" id="PTHR10422">
    <property type="entry name" value="CYTOCHROME C OXIDASE SUBUNIT 1"/>
    <property type="match status" value="1"/>
</dbReference>
<dbReference type="GO" id="GO:0004129">
    <property type="term" value="F:cytochrome-c oxidase activity"/>
    <property type="evidence" value="ECO:0007669"/>
    <property type="project" value="UniProtKB-EC"/>
</dbReference>
<dbReference type="InterPro" id="IPR034210">
    <property type="entry name" value="CcO_II_C"/>
</dbReference>
<dbReference type="PRINTS" id="PR01165">
    <property type="entry name" value="CYCOXIDASEI"/>
</dbReference>
<evidence type="ECO:0000256" key="19">
    <source>
        <dbReference type="ARBA" id="ARBA00023128"/>
    </source>
</evidence>
<evidence type="ECO:0000256" key="16">
    <source>
        <dbReference type="ARBA" id="ARBA00022989"/>
    </source>
</evidence>
<keyword evidence="12 24" id="KW-0812">Transmembrane</keyword>
<dbReference type="Gene3D" id="1.20.210.10">
    <property type="entry name" value="Cytochrome c oxidase-like, subunit I domain"/>
    <property type="match status" value="1"/>
</dbReference>
<evidence type="ECO:0000256" key="6">
    <source>
        <dbReference type="ARBA" id="ARBA00009578"/>
    </source>
</evidence>
<comment type="cofactor">
    <cofactor evidence="1">
        <name>Cu cation</name>
        <dbReference type="ChEBI" id="CHEBI:23378"/>
    </cofactor>
</comment>
<dbReference type="EMBL" id="AY700145">
    <property type="protein sequence ID" value="AAU00621.1"/>
    <property type="molecule type" value="Genomic_DNA"/>
</dbReference>
<keyword evidence="20 24" id="KW-0472">Membrane</keyword>
<protein>
    <recommendedName>
        <fullName evidence="22">Cytochrome c oxidase subunit 1+2</fullName>
        <ecNumber evidence="8">7.1.1.9</ecNumber>
    </recommendedName>
    <alternativeName>
        <fullName evidence="23">Cytochrome c oxidase polypeptide I+II</fullName>
    </alternativeName>
</protein>
<dbReference type="InterPro" id="IPR033944">
    <property type="entry name" value="Cyt_c_oxase_su1_dom"/>
</dbReference>
<evidence type="ECO:0000256" key="13">
    <source>
        <dbReference type="ARBA" id="ARBA00022723"/>
    </source>
</evidence>
<evidence type="ECO:0000259" key="25">
    <source>
        <dbReference type="PROSITE" id="PS50855"/>
    </source>
</evidence>
<dbReference type="InterPro" id="IPR011759">
    <property type="entry name" value="Cyt_c_oxidase_su2_TM_dom"/>
</dbReference>
<dbReference type="InterPro" id="IPR036257">
    <property type="entry name" value="Cyt_c_oxidase_su2_TM_sf"/>
</dbReference>
<keyword evidence="9" id="KW-0813">Transport</keyword>
<dbReference type="CDD" id="cd01663">
    <property type="entry name" value="Cyt_c_Oxidase_I"/>
    <property type="match status" value="1"/>
</dbReference>
<dbReference type="InterPro" id="IPR014222">
    <property type="entry name" value="Cyt_c_oxidase_su2"/>
</dbReference>
<comment type="similarity">
    <text evidence="6">Belongs to the heme-copper respiratory oxidase family.</text>
</comment>
<feature type="transmembrane region" description="Helical" evidence="24">
    <location>
        <begin position="614"/>
        <end position="638"/>
    </location>
</feature>
<feature type="transmembrane region" description="Helical" evidence="24">
    <location>
        <begin position="521"/>
        <end position="540"/>
    </location>
</feature>
<feature type="transmembrane region" description="Helical" evidence="24">
    <location>
        <begin position="121"/>
        <end position="147"/>
    </location>
</feature>
<feature type="transmembrane region" description="Helical" evidence="24">
    <location>
        <begin position="262"/>
        <end position="280"/>
    </location>
</feature>
<dbReference type="Gene3D" id="1.10.287.90">
    <property type="match status" value="1"/>
</dbReference>
<keyword evidence="19 28" id="KW-0496">Mitochondrion</keyword>
<keyword evidence="13" id="KW-0479">Metal-binding</keyword>
<dbReference type="GO" id="GO:0006123">
    <property type="term" value="P:mitochondrial electron transport, cytochrome c to oxygen"/>
    <property type="evidence" value="ECO:0007669"/>
    <property type="project" value="TreeGrafter"/>
</dbReference>
<sequence>MKIIEIYDRTRVKKKDLLSVFLNKWIFTVDHKLIGQLYLIFSILAGIIGTLLSLIIRLELSTGTMLDGDSQLFNVIITSHGLIMIFFMVMPAMLGGFGNWFVPIMIGAPDMAFPRLNNISFWLLVVSFILLLTSSFLGIGAGTGWTLYPPLSTMEYHPGVSVDVGILSLHIAGASSLLGAINFVTTIMNMKIAGLKYRKMSLFVWSVLITAILLILSLPVLAGGLTMLITDRNFETTFFDPIGGGDPILYQHLFWFFGHPEVYILILPGFGLISIILAKYSQKGIFGVKGMIAAMLAIGALGFIVWAHHMYTVGMDVDTRAYFTSATMIIAIPTGIKIFSWLATIWGGYIRITTASLFALGFLILFTIGGLTGIILSNGGLDISLHDTYYVVAHFHYVLSMGAVFAIFAAYYFFFSIINSTKAFGIVHYNEQLGRIHFWTMFIGVNVTFFPMHFLGLAGMPRRISDYPDAFVYWNLVASYGSLITAIGLLFFFANVFIAYIRPTTNINEQLKNLNIKKETVLKSVLGLISILDISRAGQIGFQDPATPIMEGIIDLHNFIFFYLIIVSVFIGWVFIRILWRFSYKWRYPEKGDMKIFSQFLVYNKIAHGTAIEICWTLIPTIILYVIAIPSFTLLYAMDEILTPTITIKIIGHQWYWSYEYSDDLNKQIEFDSYMVYEADLQEGQLRLLEVDNPMIVPIKTHIRLIITSEDVLHSWTVPSFGIKVDAVPGRLNQIGLYVKRPGVFYGQCSELCGVDHGFMPIKVKAVSIGKYLKTLYE</sequence>
<evidence type="ECO:0000256" key="17">
    <source>
        <dbReference type="ARBA" id="ARBA00023004"/>
    </source>
</evidence>
<comment type="subcellular location">
    <subcellularLocation>
        <location evidence="3">Mitochondrion membrane</location>
        <topology evidence="3">Multi-pass membrane protein</topology>
    </subcellularLocation>
</comment>
<feature type="transmembrane region" description="Helical" evidence="24">
    <location>
        <begin position="395"/>
        <end position="415"/>
    </location>
</feature>
<dbReference type="GO" id="GO:0015990">
    <property type="term" value="P:electron transport coupled proton transport"/>
    <property type="evidence" value="ECO:0007669"/>
    <property type="project" value="TreeGrafter"/>
</dbReference>
<dbReference type="GO" id="GO:0005507">
    <property type="term" value="F:copper ion binding"/>
    <property type="evidence" value="ECO:0007669"/>
    <property type="project" value="InterPro"/>
</dbReference>
<evidence type="ECO:0000256" key="24">
    <source>
        <dbReference type="SAM" id="Phobius"/>
    </source>
</evidence>
<dbReference type="InterPro" id="IPR008972">
    <property type="entry name" value="Cupredoxin"/>
</dbReference>
<dbReference type="Pfam" id="PF00116">
    <property type="entry name" value="COX2"/>
    <property type="match status" value="1"/>
</dbReference>
<dbReference type="InterPro" id="IPR001505">
    <property type="entry name" value="Copper_CuA"/>
</dbReference>
<dbReference type="InterPro" id="IPR023615">
    <property type="entry name" value="Cyt_c_Oxase_su1_BS"/>
</dbReference>
<organism evidence="28">
    <name type="scientific">Heterostelium pallidum</name>
    <name type="common">Cellular slime mold</name>
    <name type="synonym">Polysphondylium pallidum</name>
    <dbReference type="NCBI Taxonomy" id="13642"/>
    <lineage>
        <taxon>Eukaryota</taxon>
        <taxon>Amoebozoa</taxon>
        <taxon>Evosea</taxon>
        <taxon>Eumycetozoa</taxon>
        <taxon>Dictyostelia</taxon>
        <taxon>Acytosteliales</taxon>
        <taxon>Acytosteliaceae</taxon>
        <taxon>Heterostelium</taxon>
    </lineage>
</organism>
<feature type="transmembrane region" description="Helical" evidence="24">
    <location>
        <begin position="292"/>
        <end position="309"/>
    </location>
</feature>
<evidence type="ECO:0000256" key="20">
    <source>
        <dbReference type="ARBA" id="ARBA00023136"/>
    </source>
</evidence>
<evidence type="ECO:0000256" key="18">
    <source>
        <dbReference type="ARBA" id="ARBA00023008"/>
    </source>
</evidence>
<feature type="transmembrane region" description="Helical" evidence="24">
    <location>
        <begin position="37"/>
        <end position="56"/>
    </location>
</feature>
<dbReference type="GeneID" id="3283663"/>
<dbReference type="Pfam" id="PF02790">
    <property type="entry name" value="COX2_TM"/>
    <property type="match status" value="1"/>
</dbReference>
<evidence type="ECO:0000256" key="21">
    <source>
        <dbReference type="ARBA" id="ARBA00049512"/>
    </source>
</evidence>
<dbReference type="FunFam" id="1.10.287.90:FF:000004">
    <property type="entry name" value="Cytochrome c oxidase subunit 2"/>
    <property type="match status" value="1"/>
</dbReference>
<dbReference type="CDD" id="cd13912">
    <property type="entry name" value="CcO_II_C"/>
    <property type="match status" value="1"/>
</dbReference>
<comment type="catalytic activity">
    <reaction evidence="21">
        <text>4 Fe(II)-[cytochrome c] + O2 + 8 H(+)(in) = 4 Fe(III)-[cytochrome c] + 2 H2O + 4 H(+)(out)</text>
        <dbReference type="Rhea" id="RHEA:11436"/>
        <dbReference type="Rhea" id="RHEA-COMP:10350"/>
        <dbReference type="Rhea" id="RHEA-COMP:14399"/>
        <dbReference type="ChEBI" id="CHEBI:15377"/>
        <dbReference type="ChEBI" id="CHEBI:15378"/>
        <dbReference type="ChEBI" id="CHEBI:15379"/>
        <dbReference type="ChEBI" id="CHEBI:29033"/>
        <dbReference type="ChEBI" id="CHEBI:29034"/>
        <dbReference type="EC" id="7.1.1.9"/>
    </reaction>
    <physiologicalReaction direction="left-to-right" evidence="21">
        <dbReference type="Rhea" id="RHEA:11437"/>
    </physiologicalReaction>
</comment>
<dbReference type="GO" id="GO:0031966">
    <property type="term" value="C:mitochondrial membrane"/>
    <property type="evidence" value="ECO:0007669"/>
    <property type="project" value="UniProtKB-SubCell"/>
</dbReference>
<dbReference type="InterPro" id="IPR036927">
    <property type="entry name" value="Cyt_c_oxase-like_su1_sf"/>
</dbReference>
<dbReference type="GO" id="GO:0045277">
    <property type="term" value="C:respiratory chain complex IV"/>
    <property type="evidence" value="ECO:0007669"/>
    <property type="project" value="InterPro"/>
</dbReference>
<feature type="transmembrane region" description="Helical" evidence="24">
    <location>
        <begin position="167"/>
        <end position="190"/>
    </location>
</feature>
<keyword evidence="18" id="KW-0186">Copper</keyword>
<dbReference type="PROSITE" id="PS50999">
    <property type="entry name" value="COX2_TM"/>
    <property type="match status" value="1"/>
</dbReference>
<dbReference type="Gene3D" id="2.60.40.420">
    <property type="entry name" value="Cupredoxins - blue copper proteins"/>
    <property type="match status" value="1"/>
</dbReference>
<evidence type="ECO:0000256" key="15">
    <source>
        <dbReference type="ARBA" id="ARBA00022982"/>
    </source>
</evidence>
<dbReference type="PROSITE" id="PS50857">
    <property type="entry name" value="COX2_CUA"/>
    <property type="match status" value="1"/>
</dbReference>
<comment type="similarity">
    <text evidence="7">In the N-terminal section; belongs to the heme-copper respiratory oxidase family.</text>
</comment>
<dbReference type="GO" id="GO:0016491">
    <property type="term" value="F:oxidoreductase activity"/>
    <property type="evidence" value="ECO:0007669"/>
    <property type="project" value="InterPro"/>
</dbReference>
<evidence type="ECO:0000313" key="28">
    <source>
        <dbReference type="EMBL" id="AAU00621.1"/>
    </source>
</evidence>
<feature type="transmembrane region" description="Helical" evidence="24">
    <location>
        <begin position="477"/>
        <end position="501"/>
    </location>
</feature>
<evidence type="ECO:0000256" key="10">
    <source>
        <dbReference type="ARBA" id="ARBA00022617"/>
    </source>
</evidence>
<dbReference type="SUPFAM" id="SSF81464">
    <property type="entry name" value="Cytochrome c oxidase subunit II-like, transmembrane region"/>
    <property type="match status" value="1"/>
</dbReference>
<feature type="domain" description="Cytochrome oxidase subunit II copper A binding" evidence="26">
    <location>
        <begin position="643"/>
        <end position="778"/>
    </location>
</feature>
<dbReference type="InterPro" id="IPR023616">
    <property type="entry name" value="Cyt_c_oxase-like_su1_dom"/>
</dbReference>
<dbReference type="Pfam" id="PF00115">
    <property type="entry name" value="COX1"/>
    <property type="match status" value="1"/>
</dbReference>
<dbReference type="PROSITE" id="PS00078">
    <property type="entry name" value="COX2"/>
    <property type="match status" value="1"/>
</dbReference>
<evidence type="ECO:0000256" key="23">
    <source>
        <dbReference type="ARBA" id="ARBA00078793"/>
    </source>
</evidence>
<comment type="cofactor">
    <cofactor evidence="2">
        <name>heme</name>
        <dbReference type="ChEBI" id="CHEBI:30413"/>
    </cofactor>
</comment>
<dbReference type="FunFam" id="1.20.210.10:FF:000004">
    <property type="entry name" value="Cytochrome c oxidase subunit 1"/>
    <property type="match status" value="1"/>
</dbReference>
<keyword evidence="14" id="KW-1278">Translocase</keyword>
<comment type="pathway">
    <text evidence="4">Energy metabolism; oxidative phosphorylation.</text>
</comment>
<dbReference type="SUPFAM" id="SSF49503">
    <property type="entry name" value="Cupredoxins"/>
    <property type="match status" value="1"/>
</dbReference>
<reference evidence="28" key="1">
    <citation type="submission" date="2004-08" db="EMBL/GenBank/DDBJ databases">
        <title>Complete sequence of Polysphondylium pallidum and Hartmannella vermiformis mitochondrial DNAs.</title>
        <authorList>
            <person name="Burger G."/>
            <person name="Lohan A.J."/>
            <person name="Angata K."/>
            <person name="Lang B.F."/>
            <person name="Gray M.W."/>
        </authorList>
    </citation>
    <scope>NUCLEOTIDE SEQUENCE</scope>
    <source>
        <strain evidence="28">CK8</strain>
    </source>
</reference>
<accession>Q5ILI9</accession>
<dbReference type="RefSeq" id="YP_209606.1">
    <property type="nucleotide sequence ID" value="NC_006862.1"/>
</dbReference>
<name>Q5ILI9_HETPA</name>
<feature type="transmembrane region" description="Helical" evidence="24">
    <location>
        <begin position="76"/>
        <end position="101"/>
    </location>
</feature>
<feature type="domain" description="Cytochrome oxidase subunit II transmembrane region profile" evidence="27">
    <location>
        <begin position="534"/>
        <end position="642"/>
    </location>
</feature>
<evidence type="ECO:0000256" key="3">
    <source>
        <dbReference type="ARBA" id="ARBA00004225"/>
    </source>
</evidence>
<keyword evidence="11" id="KW-0679">Respiratory chain</keyword>
<evidence type="ECO:0000256" key="4">
    <source>
        <dbReference type="ARBA" id="ARBA00004673"/>
    </source>
</evidence>
<evidence type="ECO:0000256" key="5">
    <source>
        <dbReference type="ARBA" id="ARBA00006790"/>
    </source>
</evidence>
<dbReference type="EC" id="7.1.1.9" evidence="8"/>
<feature type="transmembrane region" description="Helical" evidence="24">
    <location>
        <begin position="436"/>
        <end position="457"/>
    </location>
</feature>
<comment type="similarity">
    <text evidence="5">In the C-terminal section; belongs to the cytochrome c oxidase subunit 2 family.</text>
</comment>
<dbReference type="AlphaFoldDB" id="Q5ILI9"/>
<evidence type="ECO:0000256" key="1">
    <source>
        <dbReference type="ARBA" id="ARBA00001935"/>
    </source>
</evidence>
<evidence type="ECO:0000259" key="27">
    <source>
        <dbReference type="PROSITE" id="PS50999"/>
    </source>
</evidence>
<dbReference type="GO" id="GO:0020037">
    <property type="term" value="F:heme binding"/>
    <property type="evidence" value="ECO:0007669"/>
    <property type="project" value="InterPro"/>
</dbReference>
<evidence type="ECO:0000256" key="12">
    <source>
        <dbReference type="ARBA" id="ARBA00022692"/>
    </source>
</evidence>
<dbReference type="PANTHER" id="PTHR10422:SF18">
    <property type="entry name" value="CYTOCHROME C OXIDASE SUBUNIT 1"/>
    <property type="match status" value="1"/>
</dbReference>
<keyword evidence="15" id="KW-0249">Electron transport</keyword>
<dbReference type="SUPFAM" id="SSF81442">
    <property type="entry name" value="Cytochrome c oxidase subunit I-like"/>
    <property type="match status" value="1"/>
</dbReference>
<evidence type="ECO:0000256" key="9">
    <source>
        <dbReference type="ARBA" id="ARBA00022448"/>
    </source>
</evidence>
<evidence type="ECO:0000259" key="26">
    <source>
        <dbReference type="PROSITE" id="PS50857"/>
    </source>
</evidence>
<dbReference type="PROSITE" id="PS50855">
    <property type="entry name" value="COX1"/>
    <property type="match status" value="1"/>
</dbReference>
<proteinExistence type="inferred from homology"/>
<keyword evidence="16 24" id="KW-1133">Transmembrane helix</keyword>
<gene>
    <name evidence="28" type="primary">cox1/2</name>
</gene>
<dbReference type="FunFam" id="2.60.40.420:FF:000001">
    <property type="entry name" value="Cytochrome c oxidase subunit 2"/>
    <property type="match status" value="1"/>
</dbReference>
<feature type="transmembrane region" description="Helical" evidence="24">
    <location>
        <begin position="560"/>
        <end position="580"/>
    </location>
</feature>
<feature type="transmembrane region" description="Helical" evidence="24">
    <location>
        <begin position="355"/>
        <end position="375"/>
    </location>
</feature>
<evidence type="ECO:0000256" key="8">
    <source>
        <dbReference type="ARBA" id="ARBA00012949"/>
    </source>
</evidence>
<evidence type="ECO:0000256" key="22">
    <source>
        <dbReference type="ARBA" id="ARBA00074340"/>
    </source>
</evidence>
<feature type="transmembrane region" description="Helical" evidence="24">
    <location>
        <begin position="202"/>
        <end position="229"/>
    </location>
</feature>
<dbReference type="PROSITE" id="PS00077">
    <property type="entry name" value="COX1_CUB"/>
    <property type="match status" value="1"/>
</dbReference>
<keyword evidence="17" id="KW-0408">Iron</keyword>
<feature type="transmembrane region" description="Helical" evidence="24">
    <location>
        <begin position="321"/>
        <end position="343"/>
    </location>
</feature>
<evidence type="ECO:0000256" key="2">
    <source>
        <dbReference type="ARBA" id="ARBA00001971"/>
    </source>
</evidence>
<keyword evidence="10" id="KW-0349">Heme</keyword>
<dbReference type="InterPro" id="IPR000883">
    <property type="entry name" value="Cyt_C_Oxase_1"/>
</dbReference>
<evidence type="ECO:0000256" key="11">
    <source>
        <dbReference type="ARBA" id="ARBA00022660"/>
    </source>
</evidence>
<dbReference type="NCBIfam" id="TIGR02866">
    <property type="entry name" value="CoxB"/>
    <property type="match status" value="1"/>
</dbReference>
<feature type="domain" description="Cytochrome oxidase subunit I profile" evidence="25">
    <location>
        <begin position="25"/>
        <end position="500"/>
    </location>
</feature>
<evidence type="ECO:0000256" key="14">
    <source>
        <dbReference type="ARBA" id="ARBA00022967"/>
    </source>
</evidence>